<accession>A0AAV6QZC1</accession>
<protein>
    <submittedName>
        <fullName evidence="1">Uncharacterized protein</fullName>
    </submittedName>
</protein>
<name>A0AAV6QZC1_SOLSE</name>
<dbReference type="AlphaFoldDB" id="A0AAV6QZC1"/>
<sequence>MGNTLSFSASTKAAAVYLYTACRCRCISKQTNTPVRQVTFRQPVLFLPQKRIIPHYAANDVKELRSLSTHLQSREVDGEEDTQLSKVSTLLFTGDIFAFNRGKQAGADCVTLCLQLAVIDSDSGTCFYFLRQRLQMSVAYKRK</sequence>
<organism evidence="1 2">
    <name type="scientific">Solea senegalensis</name>
    <name type="common">Senegalese sole</name>
    <dbReference type="NCBI Taxonomy" id="28829"/>
    <lineage>
        <taxon>Eukaryota</taxon>
        <taxon>Metazoa</taxon>
        <taxon>Chordata</taxon>
        <taxon>Craniata</taxon>
        <taxon>Vertebrata</taxon>
        <taxon>Euteleostomi</taxon>
        <taxon>Actinopterygii</taxon>
        <taxon>Neopterygii</taxon>
        <taxon>Teleostei</taxon>
        <taxon>Neoteleostei</taxon>
        <taxon>Acanthomorphata</taxon>
        <taxon>Carangaria</taxon>
        <taxon>Pleuronectiformes</taxon>
        <taxon>Pleuronectoidei</taxon>
        <taxon>Soleidae</taxon>
        <taxon>Solea</taxon>
    </lineage>
</organism>
<reference evidence="1 2" key="1">
    <citation type="journal article" date="2021" name="Sci. Rep.">
        <title>Chromosome anchoring in Senegalese sole (Solea senegalensis) reveals sex-associated markers and genome rearrangements in flatfish.</title>
        <authorList>
            <person name="Guerrero-Cozar I."/>
            <person name="Gomez-Garrido J."/>
            <person name="Berbel C."/>
            <person name="Martinez-Blanch J.F."/>
            <person name="Alioto T."/>
            <person name="Claros M.G."/>
            <person name="Gagnaire P.A."/>
            <person name="Manchado M."/>
        </authorList>
    </citation>
    <scope>NUCLEOTIDE SEQUENCE [LARGE SCALE GENOMIC DNA]</scope>
    <source>
        <strain evidence="1">Sse05_10M</strain>
    </source>
</reference>
<evidence type="ECO:0000313" key="2">
    <source>
        <dbReference type="Proteomes" id="UP000693946"/>
    </source>
</evidence>
<comment type="caution">
    <text evidence="1">The sequence shown here is derived from an EMBL/GenBank/DDBJ whole genome shotgun (WGS) entry which is preliminary data.</text>
</comment>
<proteinExistence type="predicted"/>
<evidence type="ECO:0000313" key="1">
    <source>
        <dbReference type="EMBL" id="KAG7498382.1"/>
    </source>
</evidence>
<dbReference type="EMBL" id="JAGKHQ010000014">
    <property type="protein sequence ID" value="KAG7498382.1"/>
    <property type="molecule type" value="Genomic_DNA"/>
</dbReference>
<gene>
    <name evidence="1" type="ORF">JOB18_007451</name>
</gene>
<dbReference type="Proteomes" id="UP000693946">
    <property type="component" value="Linkage Group LG21"/>
</dbReference>
<keyword evidence="2" id="KW-1185">Reference proteome</keyword>